<reference evidence="1" key="1">
    <citation type="submission" date="2021-03" db="EMBL/GenBank/DDBJ databases">
        <authorList>
            <person name="Bekaert M."/>
        </authorList>
    </citation>
    <scope>NUCLEOTIDE SEQUENCE</scope>
</reference>
<dbReference type="AlphaFoldDB" id="A0A8S3V209"/>
<name>A0A8S3V209_MYTED</name>
<protein>
    <submittedName>
        <fullName evidence="1">Uncharacterized protein</fullName>
    </submittedName>
</protein>
<evidence type="ECO:0000313" key="1">
    <source>
        <dbReference type="EMBL" id="CAG2248811.1"/>
    </source>
</evidence>
<dbReference type="OrthoDB" id="10433796at2759"/>
<evidence type="ECO:0000313" key="2">
    <source>
        <dbReference type="Proteomes" id="UP000683360"/>
    </source>
</evidence>
<proteinExistence type="predicted"/>
<gene>
    <name evidence="1" type="ORF">MEDL_60599</name>
</gene>
<keyword evidence="2" id="KW-1185">Reference proteome</keyword>
<accession>A0A8S3V209</accession>
<dbReference type="EMBL" id="CAJPWZ010002951">
    <property type="protein sequence ID" value="CAG2248811.1"/>
    <property type="molecule type" value="Genomic_DNA"/>
</dbReference>
<dbReference type="Proteomes" id="UP000683360">
    <property type="component" value="Unassembled WGS sequence"/>
</dbReference>
<organism evidence="1 2">
    <name type="scientific">Mytilus edulis</name>
    <name type="common">Blue mussel</name>
    <dbReference type="NCBI Taxonomy" id="6550"/>
    <lineage>
        <taxon>Eukaryota</taxon>
        <taxon>Metazoa</taxon>
        <taxon>Spiralia</taxon>
        <taxon>Lophotrochozoa</taxon>
        <taxon>Mollusca</taxon>
        <taxon>Bivalvia</taxon>
        <taxon>Autobranchia</taxon>
        <taxon>Pteriomorphia</taxon>
        <taxon>Mytilida</taxon>
        <taxon>Mytiloidea</taxon>
        <taxon>Mytilidae</taxon>
        <taxon>Mytilinae</taxon>
        <taxon>Mytilus</taxon>
    </lineage>
</organism>
<comment type="caution">
    <text evidence="1">The sequence shown here is derived from an EMBL/GenBank/DDBJ whole genome shotgun (WGS) entry which is preliminary data.</text>
</comment>
<sequence length="512" mass="57945">MSFHYQSDMLVREIKPYFSLYLIDTPPNVDIGRISVVPNLHLELAGNVGYERYRFKCNFETAKQLDIYYQVMWYINDIFHVLKTVQTKNVEEAVLKESDLLHIGINIKCSVRLKFKLDSTPGPLKVSQNQFYGLQLVNDAISFPRNGIGKIKVNITIPLGCTIYNSMQMPCRVVIEMRYPDKNNQNCQINGDFVEDERLCHYSIDNTDWYKIYEIPVAWQDASSNKLTATEYVVQLRVLASNANIWAKHTDIPLIKIYSNNKNIPRKSGAAKTETCLGNNICNCGFAIRSGSDVFVINYCGGRKVISFLTCHEKKLEVSKENDLKYIVRMPSGTSIEIRLSSSFPTILTAFINPSVNDWMNSRGLCGYVSYNCPDDFIKPDGNKANIPGVDLMCTAPRIEGAEPFIKSWKVNADDNLFELETNSPLSPSITTLAYCTCQRRSAIDFDGSIGCGGTTIDCSPDFELDYVGAEKCNILLNSRQSKRSLGYSGNTLQKMFDLKEEKLRKKVCCCY</sequence>